<feature type="non-terminal residue" evidence="2">
    <location>
        <position position="1"/>
    </location>
</feature>
<reference evidence="2" key="1">
    <citation type="submission" date="2023-10" db="EMBL/GenBank/DDBJ databases">
        <authorList>
            <person name="Chen Y."/>
            <person name="Shah S."/>
            <person name="Dougan E. K."/>
            <person name="Thang M."/>
            <person name="Chan C."/>
        </authorList>
    </citation>
    <scope>NUCLEOTIDE SEQUENCE [LARGE SCALE GENOMIC DNA]</scope>
</reference>
<dbReference type="Gene3D" id="3.60.10.10">
    <property type="entry name" value="Endonuclease/exonuclease/phosphatase"/>
    <property type="match status" value="1"/>
</dbReference>
<protein>
    <recommendedName>
        <fullName evidence="1">RNase H type-1 domain-containing protein</fullName>
    </recommendedName>
</protein>
<organism evidence="2 3">
    <name type="scientific">Prorocentrum cordatum</name>
    <dbReference type="NCBI Taxonomy" id="2364126"/>
    <lineage>
        <taxon>Eukaryota</taxon>
        <taxon>Sar</taxon>
        <taxon>Alveolata</taxon>
        <taxon>Dinophyceae</taxon>
        <taxon>Prorocentrales</taxon>
        <taxon>Prorocentraceae</taxon>
        <taxon>Prorocentrum</taxon>
    </lineage>
</organism>
<keyword evidence="3" id="KW-1185">Reference proteome</keyword>
<dbReference type="EMBL" id="CAUYUJ010015508">
    <property type="protein sequence ID" value="CAK0854993.1"/>
    <property type="molecule type" value="Genomic_DNA"/>
</dbReference>
<dbReference type="PROSITE" id="PS50879">
    <property type="entry name" value="RNASE_H_1"/>
    <property type="match status" value="1"/>
</dbReference>
<comment type="caution">
    <text evidence="2">The sequence shown here is derived from an EMBL/GenBank/DDBJ whole genome shotgun (WGS) entry which is preliminary data.</text>
</comment>
<dbReference type="SUPFAM" id="SSF56219">
    <property type="entry name" value="DNase I-like"/>
    <property type="match status" value="1"/>
</dbReference>
<feature type="non-terminal residue" evidence="2">
    <location>
        <position position="379"/>
    </location>
</feature>
<dbReference type="Proteomes" id="UP001189429">
    <property type="component" value="Unassembled WGS sequence"/>
</dbReference>
<evidence type="ECO:0000313" key="2">
    <source>
        <dbReference type="EMBL" id="CAK0854993.1"/>
    </source>
</evidence>
<sequence length="379" mass="42443">GVDFTRLDNIEKIRCILAFIRHHSWDITTLTELLHGDWTANLIVEELLIVIHKRVAVVLSPAARAAHMASDSKVFRFSNLVMGVCLKLPNMDREILYCSVYMLSGLIAEERAAQWSNMLKLHESLKDTQFAVIFQEDWNAHRGRNTIADDTCLGTFTLSAATTQSGQAGVKFIQDAGLRCVDYFLPCERRGTWRHNVNGLWYELDYTLTSGILSKAFRDMKTFSTGFTDHVVKQYTLQEHKQQFQDRVRHHTAQLLGAGQPRNRDEEFPENEASQHFFVDGSGDPLGQEAGWGAALFLGEAGMRARERLPEHLCPDPAAIWHGPVQENTQALDFLGALSAANNTGEMSAMCVVLLAVIKEGPSTASMTIYYDSTYAANM</sequence>
<name>A0ABN9UAW9_9DINO</name>
<evidence type="ECO:0000259" key="1">
    <source>
        <dbReference type="PROSITE" id="PS50879"/>
    </source>
</evidence>
<dbReference type="InterPro" id="IPR036691">
    <property type="entry name" value="Endo/exonu/phosph_ase_sf"/>
</dbReference>
<evidence type="ECO:0000313" key="3">
    <source>
        <dbReference type="Proteomes" id="UP001189429"/>
    </source>
</evidence>
<gene>
    <name evidence="2" type="ORF">PCOR1329_LOCUS45840</name>
</gene>
<dbReference type="InterPro" id="IPR002156">
    <property type="entry name" value="RNaseH_domain"/>
</dbReference>
<feature type="domain" description="RNase H type-1" evidence="1">
    <location>
        <begin position="271"/>
        <end position="379"/>
    </location>
</feature>
<proteinExistence type="predicted"/>
<accession>A0ABN9UAW9</accession>